<dbReference type="Proteomes" id="UP001152795">
    <property type="component" value="Unassembled WGS sequence"/>
</dbReference>
<dbReference type="OrthoDB" id="414730at2759"/>
<accession>A0A7D9DWY5</accession>
<evidence type="ECO:0000313" key="4">
    <source>
        <dbReference type="Proteomes" id="UP001152795"/>
    </source>
</evidence>
<comment type="caution">
    <text evidence="3">The sequence shown here is derived from an EMBL/GenBank/DDBJ whole genome shotgun (WGS) entry which is preliminary data.</text>
</comment>
<dbReference type="SUPFAM" id="SSF56219">
    <property type="entry name" value="DNase I-like"/>
    <property type="match status" value="1"/>
</dbReference>
<sequence>MCETRKSTLRYEHNSNLNYIDNQQDRLVPAIRGFKIASLNITSLPKHIDELRICINDKEIDVLAINETRMDDSVPIESIAIQGYNWISKNRNRSGGGIGFFIRDSINFRPRTDLNNHDIEILTIQISKHNVKPFLITTWYRPPNDPIDTLYRFENCLQLIDNDNKESIILGDSTNKKIPEMKDENGEVIDETLIPNAFNKYFVELGGKLANKIPQSNILPDRFPSDVHHPANGFPSFQEISENDVLTLLHGLGPNKASGIDDKIATYGIKGTAHRWLESYLSNRTQCCCVNGKLSSPSIMKTGIPQRSGLGPLLFLIYINDLPKCLNAGTKPDMFADDTQIATSTDDIKVITETLNRDLNNVANWLSANKLTLNNSKTEYMIIGSKKRLSQVTADPAISIGNLEIKRVEMTKSLGLMIDESLDWTAQVEHISKKVNLLTRRKPKKAVQHAAQNITWSNPGAESADWSTPTSRLVTGRRDNAGEERERRMARNNLVNLVAPRVGSGVPRLMCQERFAGQVANNINSPSDNGKDGRSKVEQNWK</sequence>
<feature type="region of interest" description="Disordered" evidence="1">
    <location>
        <begin position="520"/>
        <end position="542"/>
    </location>
</feature>
<feature type="region of interest" description="Disordered" evidence="1">
    <location>
        <begin position="458"/>
        <end position="486"/>
    </location>
</feature>
<feature type="compositionally biased region" description="Polar residues" evidence="1">
    <location>
        <begin position="458"/>
        <end position="473"/>
    </location>
</feature>
<organism evidence="3 4">
    <name type="scientific">Paramuricea clavata</name>
    <name type="common">Red gorgonian</name>
    <name type="synonym">Violescent sea-whip</name>
    <dbReference type="NCBI Taxonomy" id="317549"/>
    <lineage>
        <taxon>Eukaryota</taxon>
        <taxon>Metazoa</taxon>
        <taxon>Cnidaria</taxon>
        <taxon>Anthozoa</taxon>
        <taxon>Octocorallia</taxon>
        <taxon>Malacalcyonacea</taxon>
        <taxon>Plexauridae</taxon>
        <taxon>Paramuricea</taxon>
    </lineage>
</organism>
<gene>
    <name evidence="3" type="ORF">PACLA_8A069524</name>
</gene>
<evidence type="ECO:0000313" key="3">
    <source>
        <dbReference type="EMBL" id="CAB3995252.1"/>
    </source>
</evidence>
<dbReference type="InterPro" id="IPR036691">
    <property type="entry name" value="Endo/exonu/phosph_ase_sf"/>
</dbReference>
<dbReference type="InterPro" id="IPR000477">
    <property type="entry name" value="RT_dom"/>
</dbReference>
<keyword evidence="4" id="KW-1185">Reference proteome</keyword>
<dbReference type="Pfam" id="PF00078">
    <property type="entry name" value="RVT_1"/>
    <property type="match status" value="1"/>
</dbReference>
<dbReference type="EMBL" id="CACRXK020002628">
    <property type="protein sequence ID" value="CAB3995252.1"/>
    <property type="molecule type" value="Genomic_DNA"/>
</dbReference>
<evidence type="ECO:0000259" key="2">
    <source>
        <dbReference type="Pfam" id="PF00078"/>
    </source>
</evidence>
<feature type="compositionally biased region" description="Basic and acidic residues" evidence="1">
    <location>
        <begin position="529"/>
        <end position="542"/>
    </location>
</feature>
<proteinExistence type="predicted"/>
<reference evidence="3" key="1">
    <citation type="submission" date="2020-04" db="EMBL/GenBank/DDBJ databases">
        <authorList>
            <person name="Alioto T."/>
            <person name="Alioto T."/>
            <person name="Gomez Garrido J."/>
        </authorList>
    </citation>
    <scope>NUCLEOTIDE SEQUENCE</scope>
    <source>
        <strain evidence="3">A484AB</strain>
    </source>
</reference>
<evidence type="ECO:0000256" key="1">
    <source>
        <dbReference type="SAM" id="MobiDB-lite"/>
    </source>
</evidence>
<dbReference type="PANTHER" id="PTHR33332">
    <property type="entry name" value="REVERSE TRANSCRIPTASE DOMAIN-CONTAINING PROTEIN"/>
    <property type="match status" value="1"/>
</dbReference>
<dbReference type="AlphaFoldDB" id="A0A7D9DWY5"/>
<feature type="compositionally biased region" description="Basic and acidic residues" evidence="1">
    <location>
        <begin position="476"/>
        <end position="486"/>
    </location>
</feature>
<name>A0A7D9DWY5_PARCT</name>
<feature type="domain" description="Reverse transcriptase" evidence="2">
    <location>
        <begin position="262"/>
        <end position="382"/>
    </location>
</feature>
<protein>
    <recommendedName>
        <fullName evidence="2">Reverse transcriptase domain-containing protein</fullName>
    </recommendedName>
</protein>
<dbReference type="Gene3D" id="3.60.10.10">
    <property type="entry name" value="Endonuclease/exonuclease/phosphatase"/>
    <property type="match status" value="1"/>
</dbReference>